<feature type="repeat" description="WD" evidence="3">
    <location>
        <begin position="133"/>
        <end position="173"/>
    </location>
</feature>
<dbReference type="SUPFAM" id="SSF50978">
    <property type="entry name" value="WD40 repeat-like"/>
    <property type="match status" value="1"/>
</dbReference>
<dbReference type="PANTHER" id="PTHR22847">
    <property type="entry name" value="WD40 REPEAT PROTEIN"/>
    <property type="match status" value="1"/>
</dbReference>
<dbReference type="GO" id="GO:1990234">
    <property type="term" value="C:transferase complex"/>
    <property type="evidence" value="ECO:0007669"/>
    <property type="project" value="UniProtKB-ARBA"/>
</dbReference>
<reference evidence="5 6" key="1">
    <citation type="journal article" date="2009" name="Science">
        <title>Green evolution and dynamic adaptations revealed by genomes of the marine picoeukaryotes Micromonas.</title>
        <authorList>
            <person name="Worden A.Z."/>
            <person name="Lee J.H."/>
            <person name="Mock T."/>
            <person name="Rouze P."/>
            <person name="Simmons M.P."/>
            <person name="Aerts A.L."/>
            <person name="Allen A.E."/>
            <person name="Cuvelier M.L."/>
            <person name="Derelle E."/>
            <person name="Everett M.V."/>
            <person name="Foulon E."/>
            <person name="Grimwood J."/>
            <person name="Gundlach H."/>
            <person name="Henrissat B."/>
            <person name="Napoli C."/>
            <person name="McDonald S.M."/>
            <person name="Parker M.S."/>
            <person name="Rombauts S."/>
            <person name="Salamov A."/>
            <person name="Von Dassow P."/>
            <person name="Badger J.H."/>
            <person name="Coutinho P.M."/>
            <person name="Demir E."/>
            <person name="Dubchak I."/>
            <person name="Gentemann C."/>
            <person name="Eikrem W."/>
            <person name="Gready J.E."/>
            <person name="John U."/>
            <person name="Lanier W."/>
            <person name="Lindquist E.A."/>
            <person name="Lucas S."/>
            <person name="Mayer K.F."/>
            <person name="Moreau H."/>
            <person name="Not F."/>
            <person name="Otillar R."/>
            <person name="Panaud O."/>
            <person name="Pangilinan J."/>
            <person name="Paulsen I."/>
            <person name="Piegu B."/>
            <person name="Poliakov A."/>
            <person name="Robbens S."/>
            <person name="Schmutz J."/>
            <person name="Toulza E."/>
            <person name="Wyss T."/>
            <person name="Zelensky A."/>
            <person name="Zhou K."/>
            <person name="Armbrust E.V."/>
            <person name="Bhattacharya D."/>
            <person name="Goodenough U.W."/>
            <person name="Van de Peer Y."/>
            <person name="Grigoriev I.V."/>
        </authorList>
    </citation>
    <scope>NUCLEOTIDE SEQUENCE [LARGE SCALE GENOMIC DNA]</scope>
    <source>
        <strain evidence="5 6">CCMP1545</strain>
    </source>
</reference>
<dbReference type="AlphaFoldDB" id="C1N534"/>
<evidence type="ECO:0000256" key="1">
    <source>
        <dbReference type="ARBA" id="ARBA00022574"/>
    </source>
</evidence>
<sequence>MDEGFRAMGVGGSREADEDGVDDETVHHRAAPSSGALLRGESAAPTASSFAASRPASVLAANWFESPVSQQGTVTRLSDRPLVCADVDALGAKAYVGGEVSMTAAETASRTDHAVYEVDVKTCKKLRTLYTKTHGHKEWVTKVRCLPDGRVLSSGMDSLICLWDARGTRCSALEGHNGSGAFYTLVPIRSRWRGGRRSLRTFAGVSLRLPLAFNPRPRCLSTPLLTPFNSTLTSLCMERPSVSDVAVGASGLTAVSAGYDKTLKLWNLAPKGFTARSDRCVGTLHGHKAPVTTLAWGERRVAKNAEEKKDQDDASGGLGSGDRDGVVMLWDAGSGAAVGRRGGHRGHVTSLAWIDGGGGGGGAVLLSGGQDGKVHAWDPRVGGTSPVASVAAHVQKAGAGAVGDIVQTVSGAVVTAGADGHVAVIDPRAGFAARGKVACGDFVYSLAAIGPLALAGTGSGGIHVIDIDVTDEPKTLYGLGANEAAVRCVHASEDGLFAAGDDGTCISYAF</sequence>
<organism evidence="6">
    <name type="scientific">Micromonas pusilla (strain CCMP1545)</name>
    <name type="common">Picoplanktonic green alga</name>
    <dbReference type="NCBI Taxonomy" id="564608"/>
    <lineage>
        <taxon>Eukaryota</taxon>
        <taxon>Viridiplantae</taxon>
        <taxon>Chlorophyta</taxon>
        <taxon>Mamiellophyceae</taxon>
        <taxon>Mamiellales</taxon>
        <taxon>Mamiellaceae</taxon>
        <taxon>Micromonas</taxon>
    </lineage>
</organism>
<dbReference type="RefSeq" id="XP_003062903.1">
    <property type="nucleotide sequence ID" value="XM_003062857.1"/>
</dbReference>
<evidence type="ECO:0000256" key="3">
    <source>
        <dbReference type="PROSITE-ProRule" id="PRU00221"/>
    </source>
</evidence>
<protein>
    <submittedName>
        <fullName evidence="5">Predicted protein</fullName>
    </submittedName>
</protein>
<dbReference type="PROSITE" id="PS00678">
    <property type="entry name" value="WD_REPEATS_1"/>
    <property type="match status" value="1"/>
</dbReference>
<dbReference type="STRING" id="564608.C1N534"/>
<dbReference type="InterPro" id="IPR019775">
    <property type="entry name" value="WD40_repeat_CS"/>
</dbReference>
<name>C1N534_MICPC</name>
<keyword evidence="1 3" id="KW-0853">WD repeat</keyword>
<dbReference type="InterPro" id="IPR036322">
    <property type="entry name" value="WD40_repeat_dom_sf"/>
</dbReference>
<gene>
    <name evidence="5" type="ORF">MICPUCDRAFT_52784</name>
</gene>
<evidence type="ECO:0000256" key="2">
    <source>
        <dbReference type="ARBA" id="ARBA00022737"/>
    </source>
</evidence>
<keyword evidence="6" id="KW-1185">Reference proteome</keyword>
<dbReference type="Proteomes" id="UP000001876">
    <property type="component" value="Unassembled WGS sequence"/>
</dbReference>
<dbReference type="EMBL" id="GG663747">
    <property type="protein sequence ID" value="EEH52842.1"/>
    <property type="molecule type" value="Genomic_DNA"/>
</dbReference>
<dbReference type="Gene3D" id="2.130.10.10">
    <property type="entry name" value="YVTN repeat-like/Quinoprotein amine dehydrogenase"/>
    <property type="match status" value="2"/>
</dbReference>
<feature type="repeat" description="WD" evidence="3">
    <location>
        <begin position="235"/>
        <end position="268"/>
    </location>
</feature>
<dbReference type="OMA" id="LYTKTCG"/>
<dbReference type="KEGG" id="mpp:MICPUCDRAFT_52784"/>
<feature type="region of interest" description="Disordered" evidence="4">
    <location>
        <begin position="1"/>
        <end position="40"/>
    </location>
</feature>
<dbReference type="PANTHER" id="PTHR22847:SF637">
    <property type="entry name" value="WD REPEAT DOMAIN 5B"/>
    <property type="match status" value="1"/>
</dbReference>
<proteinExistence type="predicted"/>
<dbReference type="InterPro" id="IPR001680">
    <property type="entry name" value="WD40_rpt"/>
</dbReference>
<dbReference type="InterPro" id="IPR015943">
    <property type="entry name" value="WD40/YVTN_repeat-like_dom_sf"/>
</dbReference>
<dbReference type="SMART" id="SM00320">
    <property type="entry name" value="WD40"/>
    <property type="match status" value="6"/>
</dbReference>
<dbReference type="Pfam" id="PF00400">
    <property type="entry name" value="WD40"/>
    <property type="match status" value="4"/>
</dbReference>
<feature type="repeat" description="WD" evidence="3">
    <location>
        <begin position="341"/>
        <end position="378"/>
    </location>
</feature>
<keyword evidence="2" id="KW-0677">Repeat</keyword>
<evidence type="ECO:0000313" key="6">
    <source>
        <dbReference type="Proteomes" id="UP000001876"/>
    </source>
</evidence>
<evidence type="ECO:0000313" key="5">
    <source>
        <dbReference type="EMBL" id="EEH52842.1"/>
    </source>
</evidence>
<accession>C1N534</accession>
<evidence type="ECO:0000256" key="4">
    <source>
        <dbReference type="SAM" id="MobiDB-lite"/>
    </source>
</evidence>
<dbReference type="eggNOG" id="KOG0274">
    <property type="taxonomic scope" value="Eukaryota"/>
</dbReference>
<dbReference type="PROSITE" id="PS50082">
    <property type="entry name" value="WD_REPEATS_2"/>
    <property type="match status" value="3"/>
</dbReference>
<dbReference type="GeneID" id="9688537"/>
<dbReference type="OrthoDB" id="256303at2759"/>